<keyword evidence="3" id="KW-0378">Hydrolase</keyword>
<proteinExistence type="predicted"/>
<dbReference type="AlphaFoldDB" id="A0A2M7XI53"/>
<dbReference type="SUPFAM" id="SSF53187">
    <property type="entry name" value="Zn-dependent exopeptidases"/>
    <property type="match status" value="1"/>
</dbReference>
<dbReference type="EMBL" id="PFWS01000008">
    <property type="protein sequence ID" value="PJA47627.1"/>
    <property type="molecule type" value="Genomic_DNA"/>
</dbReference>
<dbReference type="GO" id="GO:0006508">
    <property type="term" value="P:proteolysis"/>
    <property type="evidence" value="ECO:0007669"/>
    <property type="project" value="UniProtKB-KW"/>
</dbReference>
<dbReference type="InterPro" id="IPR002933">
    <property type="entry name" value="Peptidase_M20"/>
</dbReference>
<dbReference type="InterPro" id="IPR011650">
    <property type="entry name" value="Peptidase_M20_dimer"/>
</dbReference>
<evidence type="ECO:0000313" key="6">
    <source>
        <dbReference type="Proteomes" id="UP000229749"/>
    </source>
</evidence>
<evidence type="ECO:0000313" key="5">
    <source>
        <dbReference type="EMBL" id="PJA47627.1"/>
    </source>
</evidence>
<sequence length="470" mass="51953">MSIQKERAINFIEHDWEENIIPALSDYITIPCLSPEFDKDWERNGFIDEAMKQLETWVQNQGIRGLSCEILKLPGKTPVLFIEVDSSEKTSVFFYGHIDKQPQATGWDEGLHPFKAVRKGSKLYGRGSVDDGYALFCALSSIKALQDQGLSHPRCVIFIESCEESGSYDLPDYLEILKDRIGTPDIMICLDSGCGNYESLWLTTSLRGAVIGTLRVNILEKGVHSGEASGIIPSSFRIIRSLLSRLEDEKTGEILLKECHVEIPEDRQKQIKQTAEILGVGVYDHFPLVKGARPMSEDESILLLNETWKPILSITGVEGIPPLEQAGNVLRPFTSLKLSLRLPPTCDPVKAGVALKEILEQNAPYGARVQFDLELPLEGWNAPTFSSSFSDSVNEASKKYFGREVCYLGMGGSIGFMKLFAEKYPNAQFMVTGALGPQSNAHGPNEALDIPTAKKLTCCLTEIVGGFVKA</sequence>
<keyword evidence="2" id="KW-0479">Metal-binding</keyword>
<dbReference type="PANTHER" id="PTHR43270:SF4">
    <property type="entry name" value="CARNOSINE DIPEPTIDASE 2, ISOFORM A"/>
    <property type="match status" value="1"/>
</dbReference>
<evidence type="ECO:0000259" key="4">
    <source>
        <dbReference type="Pfam" id="PF07687"/>
    </source>
</evidence>
<accession>A0A2M7XI53</accession>
<dbReference type="GO" id="GO:0008233">
    <property type="term" value="F:peptidase activity"/>
    <property type="evidence" value="ECO:0007669"/>
    <property type="project" value="UniProtKB-KW"/>
</dbReference>
<comment type="caution">
    <text evidence="5">The sequence shown here is derived from an EMBL/GenBank/DDBJ whole genome shotgun (WGS) entry which is preliminary data.</text>
</comment>
<dbReference type="Pfam" id="PF01546">
    <property type="entry name" value="Peptidase_M20"/>
    <property type="match status" value="1"/>
</dbReference>
<dbReference type="Pfam" id="PF07687">
    <property type="entry name" value="M20_dimer"/>
    <property type="match status" value="1"/>
</dbReference>
<organism evidence="5 6">
    <name type="scientific">Candidatus Uhrbacteria bacterium CG_4_9_14_3_um_filter_36_7</name>
    <dbReference type="NCBI Taxonomy" id="1975033"/>
    <lineage>
        <taxon>Bacteria</taxon>
        <taxon>Candidatus Uhriibacteriota</taxon>
    </lineage>
</organism>
<gene>
    <name evidence="5" type="ORF">CO172_00595</name>
</gene>
<dbReference type="Gene3D" id="3.30.70.360">
    <property type="match status" value="1"/>
</dbReference>
<protein>
    <submittedName>
        <fullName evidence="5">Peptidase M20</fullName>
    </submittedName>
</protein>
<dbReference type="InterPro" id="IPR051458">
    <property type="entry name" value="Cyt/Met_Dipeptidase"/>
</dbReference>
<name>A0A2M7XI53_9BACT</name>
<evidence type="ECO:0000256" key="2">
    <source>
        <dbReference type="ARBA" id="ARBA00022723"/>
    </source>
</evidence>
<feature type="domain" description="Peptidase M20 dimerisation" evidence="4">
    <location>
        <begin position="212"/>
        <end position="364"/>
    </location>
</feature>
<dbReference type="Gene3D" id="3.40.630.10">
    <property type="entry name" value="Zn peptidases"/>
    <property type="match status" value="1"/>
</dbReference>
<dbReference type="PANTHER" id="PTHR43270">
    <property type="entry name" value="BETA-ALA-HIS DIPEPTIDASE"/>
    <property type="match status" value="1"/>
</dbReference>
<keyword evidence="1" id="KW-0645">Protease</keyword>
<evidence type="ECO:0000256" key="1">
    <source>
        <dbReference type="ARBA" id="ARBA00022670"/>
    </source>
</evidence>
<dbReference type="GO" id="GO:0046872">
    <property type="term" value="F:metal ion binding"/>
    <property type="evidence" value="ECO:0007669"/>
    <property type="project" value="UniProtKB-KW"/>
</dbReference>
<dbReference type="Proteomes" id="UP000229749">
    <property type="component" value="Unassembled WGS sequence"/>
</dbReference>
<reference evidence="6" key="1">
    <citation type="submission" date="2017-09" db="EMBL/GenBank/DDBJ databases">
        <title>Depth-based differentiation of microbial function through sediment-hosted aquifers and enrichment of novel symbionts in the deep terrestrial subsurface.</title>
        <authorList>
            <person name="Probst A.J."/>
            <person name="Ladd B."/>
            <person name="Jarett J.K."/>
            <person name="Geller-Mcgrath D.E."/>
            <person name="Sieber C.M.K."/>
            <person name="Emerson J.B."/>
            <person name="Anantharaman K."/>
            <person name="Thomas B.C."/>
            <person name="Malmstrom R."/>
            <person name="Stieglmeier M."/>
            <person name="Klingl A."/>
            <person name="Woyke T."/>
            <person name="Ryan C.M."/>
            <person name="Banfield J.F."/>
        </authorList>
    </citation>
    <scope>NUCLEOTIDE SEQUENCE [LARGE SCALE GENOMIC DNA]</scope>
</reference>
<evidence type="ECO:0000256" key="3">
    <source>
        <dbReference type="ARBA" id="ARBA00022801"/>
    </source>
</evidence>